<dbReference type="Pfam" id="PF13361">
    <property type="entry name" value="UvrD_C"/>
    <property type="match status" value="2"/>
</dbReference>
<dbReference type="RefSeq" id="WP_084272872.1">
    <property type="nucleotide sequence ID" value="NZ_FWYE01000002.1"/>
</dbReference>
<evidence type="ECO:0000256" key="10">
    <source>
        <dbReference type="ARBA" id="ARBA00023204"/>
    </source>
</evidence>
<dbReference type="Gene3D" id="3.90.320.10">
    <property type="match status" value="1"/>
</dbReference>
<keyword evidence="7" id="KW-0269">Exonuclease</keyword>
<dbReference type="GO" id="GO:0005524">
    <property type="term" value="F:ATP binding"/>
    <property type="evidence" value="ECO:0007669"/>
    <property type="project" value="UniProtKB-UniRule"/>
</dbReference>
<keyword evidence="4" id="KW-0227">DNA damage</keyword>
<dbReference type="SUPFAM" id="SSF52540">
    <property type="entry name" value="P-loop containing nucleoside triphosphate hydrolases"/>
    <property type="match status" value="1"/>
</dbReference>
<dbReference type="SUPFAM" id="SSF52980">
    <property type="entry name" value="Restriction endonuclease-like"/>
    <property type="match status" value="1"/>
</dbReference>
<comment type="caution">
    <text evidence="17">The sequence shown here is derived from an EMBL/GenBank/DDBJ whole genome shotgun (WGS) entry which is preliminary data.</text>
</comment>
<dbReference type="GO" id="GO:0000725">
    <property type="term" value="P:recombinational repair"/>
    <property type="evidence" value="ECO:0007669"/>
    <property type="project" value="TreeGrafter"/>
</dbReference>
<reference evidence="17 18" key="1">
    <citation type="submission" date="2017-04" db="EMBL/GenBank/DDBJ databases">
        <authorList>
            <person name="Varghese N."/>
            <person name="Submissions S."/>
        </authorList>
    </citation>
    <scope>NUCLEOTIDE SEQUENCE [LARGE SCALE GENOMIC DNA]</scope>
    <source>
        <strain evidence="17 18">DSM 9789</strain>
    </source>
</reference>
<comment type="catalytic activity">
    <reaction evidence="12">
        <text>Couples ATP hydrolysis with the unwinding of duplex DNA by translocating in the 3'-5' direction.</text>
        <dbReference type="EC" id="5.6.2.4"/>
    </reaction>
</comment>
<dbReference type="InterPro" id="IPR027417">
    <property type="entry name" value="P-loop_NTPase"/>
</dbReference>
<keyword evidence="10" id="KW-0234">DNA repair</keyword>
<evidence type="ECO:0000256" key="2">
    <source>
        <dbReference type="ARBA" id="ARBA00022722"/>
    </source>
</evidence>
<dbReference type="PANTHER" id="PTHR11070:SF2">
    <property type="entry name" value="ATP-DEPENDENT DNA HELICASE SRS2"/>
    <property type="match status" value="1"/>
</dbReference>
<name>A0A8G2FX46_PICTO</name>
<keyword evidence="6 15" id="KW-0347">Helicase</keyword>
<dbReference type="Pfam" id="PF00580">
    <property type="entry name" value="UvrD-helicase"/>
    <property type="match status" value="1"/>
</dbReference>
<evidence type="ECO:0000256" key="11">
    <source>
        <dbReference type="ARBA" id="ARBA00023235"/>
    </source>
</evidence>
<comment type="catalytic activity">
    <reaction evidence="14">
        <text>ATP + H2O = ADP + phosphate + H(+)</text>
        <dbReference type="Rhea" id="RHEA:13065"/>
        <dbReference type="ChEBI" id="CHEBI:15377"/>
        <dbReference type="ChEBI" id="CHEBI:15378"/>
        <dbReference type="ChEBI" id="CHEBI:30616"/>
        <dbReference type="ChEBI" id="CHEBI:43474"/>
        <dbReference type="ChEBI" id="CHEBI:456216"/>
        <dbReference type="EC" id="5.6.2.4"/>
    </reaction>
</comment>
<comment type="similarity">
    <text evidence="1">Belongs to the helicase family. UvrD subfamily.</text>
</comment>
<evidence type="ECO:0000256" key="15">
    <source>
        <dbReference type="PROSITE-ProRule" id="PRU00560"/>
    </source>
</evidence>
<evidence type="ECO:0000313" key="17">
    <source>
        <dbReference type="EMBL" id="SMD31102.1"/>
    </source>
</evidence>
<keyword evidence="9" id="KW-0238">DNA-binding</keyword>
<evidence type="ECO:0000256" key="6">
    <source>
        <dbReference type="ARBA" id="ARBA00022806"/>
    </source>
</evidence>
<dbReference type="Pfam" id="PF12705">
    <property type="entry name" value="PDDEXK_1"/>
    <property type="match status" value="1"/>
</dbReference>
<protein>
    <recommendedName>
        <fullName evidence="13">DNA 3'-5' helicase</fullName>
        <ecNumber evidence="13">5.6.2.4</ecNumber>
    </recommendedName>
</protein>
<dbReference type="InterPro" id="IPR011335">
    <property type="entry name" value="Restrct_endonuc-II-like"/>
</dbReference>
<keyword evidence="3 15" id="KW-0547">Nucleotide-binding</keyword>
<dbReference type="GO" id="GO:0003677">
    <property type="term" value="F:DNA binding"/>
    <property type="evidence" value="ECO:0007669"/>
    <property type="project" value="UniProtKB-KW"/>
</dbReference>
<dbReference type="GO" id="GO:0043138">
    <property type="term" value="F:3'-5' DNA helicase activity"/>
    <property type="evidence" value="ECO:0007669"/>
    <property type="project" value="UniProtKB-EC"/>
</dbReference>
<feature type="binding site" evidence="15">
    <location>
        <begin position="8"/>
        <end position="15"/>
    </location>
    <ligand>
        <name>ATP</name>
        <dbReference type="ChEBI" id="CHEBI:30616"/>
    </ligand>
</feature>
<evidence type="ECO:0000256" key="8">
    <source>
        <dbReference type="ARBA" id="ARBA00022840"/>
    </source>
</evidence>
<dbReference type="InterPro" id="IPR000212">
    <property type="entry name" value="DNA_helicase_UvrD/REP"/>
</dbReference>
<dbReference type="InterPro" id="IPR013986">
    <property type="entry name" value="DExx_box_DNA_helicase_dom_sf"/>
</dbReference>
<evidence type="ECO:0000256" key="12">
    <source>
        <dbReference type="ARBA" id="ARBA00034617"/>
    </source>
</evidence>
<dbReference type="Gene3D" id="1.10.10.160">
    <property type="match status" value="1"/>
</dbReference>
<keyword evidence="11" id="KW-0413">Isomerase</keyword>
<dbReference type="Gene3D" id="3.40.50.300">
    <property type="entry name" value="P-loop containing nucleotide triphosphate hydrolases"/>
    <property type="match status" value="3"/>
</dbReference>
<feature type="domain" description="UvrD-like helicase ATP-binding" evidence="16">
    <location>
        <begin position="1"/>
        <end position="277"/>
    </location>
</feature>
<keyword evidence="5 15" id="KW-0378">Hydrolase</keyword>
<proteinExistence type="inferred from homology"/>
<sequence length="852" mass="99048">MENTLIIANPGTGKTMTIAESVAGLIFNGEDPSSILCITFTNRAVDEMRSRIESMLKKMNIKINIMDLNITTFHSYAYNYIKDFIENRNIVSNHYTRYLILKALEESNAFNYSMDYIIENLVPKLENAIRFVKNFGIGINEIKTHLDKIRENLVYYYNKKRIGNITLEEEIKMLDYFIYVYNYYEENKNGIDYTDILNIFLKHFNNKIYKYVFVDELQDVNILEYKIALLSGDKIFAVGDRKQSIFGFQGGSLKIFSDIIKSDDFDKRLLSKNYRSVNSILKYAGAYMSGIDLYREELNNFSSDKGDGDLIDIIETEDYSSIIDIIKDLDGTIGIIVRTNEQLFSVSRILDDAGIKYSCDGISFQAGEAKREIITFLKGIFYDDPEYIIKALFTIYGSSNLKEAFYISEKYRENPESFNIYDFSNTTIKLRTDLTFSGIEKIFRDHIIPVSLRHGADYYHAALSIFKSLKDFFTLDEMPTRKDFFDYLSLCDVSSGTSNGGNIYITTVHSAKGLSYDNVIYIPEKKRTYDKFIDVISFSIVKACTDYDVSEDLELEDIRIDFVAFTRARYRLFILCNPGYSSMYFIDGLCRLRSINNHNEINVLGRESWLRSLIYDYFNKKNILSYSLVKYTERPFEFLKYFILNLNFSSPAAEYGLNAHTIAELMYRDEIEYNDLNINDKTIYKNVQAIKNELEKLNLRQVDAEKSIIININDMFDDLNYDLKFYGKIDAIFSSGSRYLIIDYKTDKNRNNANEHMVQLAAYKMLFGRAYNISEDLIDTAIAYIALRGNINTGKVDRAIMYKNPGDKNIIKLKSYINNFIDYKNDPEKFIERLYSEKSKEPLFKAVLNELT</sequence>
<dbReference type="EC" id="5.6.2.4" evidence="13"/>
<dbReference type="EMBL" id="FWYE01000002">
    <property type="protein sequence ID" value="SMD31102.1"/>
    <property type="molecule type" value="Genomic_DNA"/>
</dbReference>
<keyword evidence="8 15" id="KW-0067">ATP-binding</keyword>
<dbReference type="InterPro" id="IPR014016">
    <property type="entry name" value="UvrD-like_ATP-bd"/>
</dbReference>
<evidence type="ECO:0000256" key="14">
    <source>
        <dbReference type="ARBA" id="ARBA00048988"/>
    </source>
</evidence>
<dbReference type="PROSITE" id="PS51198">
    <property type="entry name" value="UVRD_HELICASE_ATP_BIND"/>
    <property type="match status" value="1"/>
</dbReference>
<evidence type="ECO:0000256" key="13">
    <source>
        <dbReference type="ARBA" id="ARBA00034808"/>
    </source>
</evidence>
<keyword evidence="2" id="KW-0540">Nuclease</keyword>
<organism evidence="17 18">
    <name type="scientific">Picrophilus torridus (strain ATCC 700027 / DSM 9790 / JCM 10055 / NBRC 100828 / KAW 2/3)</name>
    <dbReference type="NCBI Taxonomy" id="1122961"/>
    <lineage>
        <taxon>Archaea</taxon>
        <taxon>Methanobacteriati</taxon>
        <taxon>Thermoplasmatota</taxon>
        <taxon>Thermoplasmata</taxon>
        <taxon>Thermoplasmatales</taxon>
        <taxon>Picrophilaceae</taxon>
        <taxon>Picrophilus</taxon>
    </lineage>
</organism>
<dbReference type="AlphaFoldDB" id="A0A8G2FX46"/>
<dbReference type="InterPro" id="IPR038726">
    <property type="entry name" value="PDDEXK_AddAB-type"/>
</dbReference>
<dbReference type="GO" id="GO:0004527">
    <property type="term" value="F:exonuclease activity"/>
    <property type="evidence" value="ECO:0007669"/>
    <property type="project" value="UniProtKB-KW"/>
</dbReference>
<dbReference type="Proteomes" id="UP000192315">
    <property type="component" value="Unassembled WGS sequence"/>
</dbReference>
<dbReference type="InterPro" id="IPR011604">
    <property type="entry name" value="PDDEXK-like_dom_sf"/>
</dbReference>
<evidence type="ECO:0000256" key="7">
    <source>
        <dbReference type="ARBA" id="ARBA00022839"/>
    </source>
</evidence>
<evidence type="ECO:0000256" key="5">
    <source>
        <dbReference type="ARBA" id="ARBA00022801"/>
    </source>
</evidence>
<keyword evidence="18" id="KW-1185">Reference proteome</keyword>
<evidence type="ECO:0000256" key="3">
    <source>
        <dbReference type="ARBA" id="ARBA00022741"/>
    </source>
</evidence>
<evidence type="ECO:0000313" key="18">
    <source>
        <dbReference type="Proteomes" id="UP000192315"/>
    </source>
</evidence>
<evidence type="ECO:0000256" key="9">
    <source>
        <dbReference type="ARBA" id="ARBA00023125"/>
    </source>
</evidence>
<evidence type="ECO:0000259" key="16">
    <source>
        <dbReference type="PROSITE" id="PS51198"/>
    </source>
</evidence>
<dbReference type="PANTHER" id="PTHR11070">
    <property type="entry name" value="UVRD / RECB / PCRA DNA HELICASE FAMILY MEMBER"/>
    <property type="match status" value="1"/>
</dbReference>
<evidence type="ECO:0000256" key="1">
    <source>
        <dbReference type="ARBA" id="ARBA00009922"/>
    </source>
</evidence>
<evidence type="ECO:0000256" key="4">
    <source>
        <dbReference type="ARBA" id="ARBA00022763"/>
    </source>
</evidence>
<gene>
    <name evidence="17" type="ORF">SAMN02745355_1022</name>
</gene>
<accession>A0A8G2FX46</accession>
<dbReference type="InterPro" id="IPR014017">
    <property type="entry name" value="DNA_helicase_UvrD-like_C"/>
</dbReference>